<feature type="binding site" evidence="9">
    <location>
        <position position="177"/>
    </location>
    <ligand>
        <name>Zn(2+)</name>
        <dbReference type="ChEBI" id="CHEBI:29105"/>
        <label>1</label>
    </ligand>
</feature>
<dbReference type="AlphaFoldDB" id="A0AAU9VTS1"/>
<accession>A0AAU9VTS1</accession>
<feature type="binding site" evidence="9">
    <location>
        <position position="145"/>
    </location>
    <ligand>
        <name>Ca(2+)</name>
        <dbReference type="ChEBI" id="CHEBI:29108"/>
        <label>2</label>
    </ligand>
</feature>
<keyword evidence="5" id="KW-0378">Hydrolase</keyword>
<feature type="binding site" evidence="9">
    <location>
        <position position="210"/>
    </location>
    <ligand>
        <name>Zn(2+)</name>
        <dbReference type="ChEBI" id="CHEBI:29105"/>
        <label>2</label>
        <note>catalytic</note>
    </ligand>
</feature>
<evidence type="ECO:0000256" key="6">
    <source>
        <dbReference type="ARBA" id="ARBA00022833"/>
    </source>
</evidence>
<comment type="caution">
    <text evidence="13">The sequence shown here is derived from an EMBL/GenBank/DDBJ whole genome shotgun (WGS) entry which is preliminary data.</text>
</comment>
<dbReference type="CDD" id="cd04278">
    <property type="entry name" value="ZnMc_MMP"/>
    <property type="match status" value="1"/>
</dbReference>
<dbReference type="FunFam" id="3.40.390.10:FF:000068">
    <property type="entry name" value="Predicted protein"/>
    <property type="match status" value="1"/>
</dbReference>
<keyword evidence="14" id="KW-1185">Reference proteome</keyword>
<dbReference type="PANTHER" id="PTHR10201:SF291">
    <property type="entry name" value="MATRIX METALLOPROTEINASE 1, ISOFORM C-RELATED"/>
    <property type="match status" value="1"/>
</dbReference>
<feature type="binding site" evidence="9">
    <location>
        <position position="220"/>
    </location>
    <ligand>
        <name>Zn(2+)</name>
        <dbReference type="ChEBI" id="CHEBI:29105"/>
        <label>2</label>
        <note>catalytic</note>
    </ligand>
</feature>
<dbReference type="InterPro" id="IPR033739">
    <property type="entry name" value="M10A_MMP"/>
</dbReference>
<comment type="similarity">
    <text evidence="1">Belongs to the peptidase M10A family.</text>
</comment>
<dbReference type="SMART" id="SM00235">
    <property type="entry name" value="ZnMc"/>
    <property type="match status" value="1"/>
</dbReference>
<feature type="binding site" evidence="9">
    <location>
        <position position="192"/>
    </location>
    <ligand>
        <name>Ca(2+)</name>
        <dbReference type="ChEBI" id="CHEBI:29108"/>
        <label>1</label>
    </ligand>
</feature>
<keyword evidence="2" id="KW-0645">Protease</keyword>
<dbReference type="InterPro" id="IPR036365">
    <property type="entry name" value="PGBD-like_sf"/>
</dbReference>
<dbReference type="InterPro" id="IPR024079">
    <property type="entry name" value="MetalloPept_cat_dom_sf"/>
</dbReference>
<feature type="binding site" evidence="9">
    <location>
        <position position="214"/>
    </location>
    <ligand>
        <name>Zn(2+)</name>
        <dbReference type="ChEBI" id="CHEBI:29105"/>
        <label>2</label>
        <note>catalytic</note>
    </ligand>
</feature>
<dbReference type="Gene3D" id="3.40.390.10">
    <property type="entry name" value="Collagenase (Catalytic Domain)"/>
    <property type="match status" value="1"/>
</dbReference>
<comment type="cofactor">
    <cofactor evidence="9">
        <name>Zn(2+)</name>
        <dbReference type="ChEBI" id="CHEBI:29105"/>
    </cofactor>
    <text evidence="9">Binds 2 Zn(2+) ions per subunit.</text>
</comment>
<dbReference type="GO" id="GO:0030574">
    <property type="term" value="P:collagen catabolic process"/>
    <property type="evidence" value="ECO:0007669"/>
    <property type="project" value="TreeGrafter"/>
</dbReference>
<dbReference type="GO" id="GO:0030198">
    <property type="term" value="P:extracellular matrix organization"/>
    <property type="evidence" value="ECO:0007669"/>
    <property type="project" value="TreeGrafter"/>
</dbReference>
<protein>
    <recommendedName>
        <fullName evidence="12">Peptidase metallopeptidase domain-containing protein</fullName>
    </recommendedName>
</protein>
<feature type="chain" id="PRO_5043336678" description="Peptidase metallopeptidase domain-containing protein" evidence="11">
    <location>
        <begin position="18"/>
        <end position="259"/>
    </location>
</feature>
<dbReference type="InterPro" id="IPR002477">
    <property type="entry name" value="Peptidoglycan-bd-like"/>
</dbReference>
<keyword evidence="4 11" id="KW-0732">Signal</keyword>
<sequence>MLWLLALSFGALALTHAEDDTTEAMNFLSQYHYLSTSRSGNHDVNTAIKNFQRFAGLKVTGRLDRATVTLMKKPRCGMPDDVAARSRVRRYKTGSKWRKTHLTYFIQHGRDLPHSQQDRIFQRALQYWADVSGLSFSRSSSSNADLKISFGSRSHGGVYGERRCNFPFDGPGKVLAHAFFPSDGRAHFDEDETYTDGQSRGTNLLWVATHEFGHALGLEHSDVRRAIMYPYYTGYVENMQLHSDDINGIRSLYGTRLDC</sequence>
<feature type="binding site" evidence="9">
    <location>
        <position position="170"/>
    </location>
    <ligand>
        <name>Ca(2+)</name>
        <dbReference type="ChEBI" id="CHEBI:29108"/>
        <label>3</label>
    </ligand>
</feature>
<reference evidence="13 14" key="1">
    <citation type="submission" date="2022-05" db="EMBL/GenBank/DDBJ databases">
        <authorList>
            <consortium name="Genoscope - CEA"/>
            <person name="William W."/>
        </authorList>
    </citation>
    <scope>NUCLEOTIDE SEQUENCE [LARGE SCALE GENOMIC DNA]</scope>
</reference>
<dbReference type="PRINTS" id="PR00138">
    <property type="entry name" value="MATRIXIN"/>
</dbReference>
<evidence type="ECO:0000259" key="12">
    <source>
        <dbReference type="SMART" id="SM00235"/>
    </source>
</evidence>
<dbReference type="EMBL" id="CALNXJ010000003">
    <property type="protein sequence ID" value="CAH3035769.1"/>
    <property type="molecule type" value="Genomic_DNA"/>
</dbReference>
<dbReference type="SUPFAM" id="SSF47090">
    <property type="entry name" value="PGBD-like"/>
    <property type="match status" value="1"/>
</dbReference>
<evidence type="ECO:0000256" key="3">
    <source>
        <dbReference type="ARBA" id="ARBA00022723"/>
    </source>
</evidence>
<dbReference type="InterPro" id="IPR001818">
    <property type="entry name" value="Pept_M10_metallopeptidase"/>
</dbReference>
<dbReference type="PANTHER" id="PTHR10201">
    <property type="entry name" value="MATRIX METALLOPROTEINASE"/>
    <property type="match status" value="1"/>
</dbReference>
<keyword evidence="6 9" id="KW-0862">Zinc</keyword>
<dbReference type="SUPFAM" id="SSF55486">
    <property type="entry name" value="Metalloproteases ('zincins'), catalytic domain"/>
    <property type="match status" value="1"/>
</dbReference>
<feature type="binding site" description="in inhibited form" evidence="9">
    <location>
        <position position="76"/>
    </location>
    <ligand>
        <name>Zn(2+)</name>
        <dbReference type="ChEBI" id="CHEBI:29105"/>
        <label>2</label>
        <note>catalytic</note>
    </ligand>
</feature>
<feature type="signal peptide" evidence="11">
    <location>
        <begin position="1"/>
        <end position="17"/>
    </location>
</feature>
<dbReference type="Proteomes" id="UP001159428">
    <property type="component" value="Unassembled WGS sequence"/>
</dbReference>
<keyword evidence="3 9" id="KW-0479">Metal-binding</keyword>
<feature type="binding site" evidence="9">
    <location>
        <position position="187"/>
    </location>
    <ligand>
        <name>Zn(2+)</name>
        <dbReference type="ChEBI" id="CHEBI:29105"/>
        <label>1</label>
    </ligand>
</feature>
<name>A0AAU9VTS1_9CNID</name>
<dbReference type="InterPro" id="IPR021190">
    <property type="entry name" value="Pept_M10A"/>
</dbReference>
<feature type="binding site" evidence="9">
    <location>
        <position position="192"/>
    </location>
    <ligand>
        <name>Ca(2+)</name>
        <dbReference type="ChEBI" id="CHEBI:29108"/>
        <label>3</label>
    </ligand>
</feature>
<dbReference type="GO" id="GO:0004222">
    <property type="term" value="F:metalloendopeptidase activity"/>
    <property type="evidence" value="ECO:0007669"/>
    <property type="project" value="InterPro"/>
</dbReference>
<feature type="active site" evidence="8">
    <location>
        <position position="211"/>
    </location>
</feature>
<evidence type="ECO:0000256" key="4">
    <source>
        <dbReference type="ARBA" id="ARBA00022729"/>
    </source>
</evidence>
<dbReference type="Pfam" id="PF00413">
    <property type="entry name" value="Peptidase_M10"/>
    <property type="match status" value="1"/>
</dbReference>
<dbReference type="InterPro" id="IPR006026">
    <property type="entry name" value="Peptidase_Metallo"/>
</dbReference>
<evidence type="ECO:0000256" key="7">
    <source>
        <dbReference type="ARBA" id="ARBA00023049"/>
    </source>
</evidence>
<feature type="binding site" evidence="9">
    <location>
        <position position="228"/>
    </location>
    <ligand>
        <name>Zn(2+)</name>
        <dbReference type="ChEBI" id="CHEBI:29105"/>
        <label>2</label>
        <note>catalytic</note>
    </ligand>
</feature>
<evidence type="ECO:0000256" key="9">
    <source>
        <dbReference type="PIRSR" id="PIRSR621190-2"/>
    </source>
</evidence>
<evidence type="ECO:0000256" key="1">
    <source>
        <dbReference type="ARBA" id="ARBA00010370"/>
    </source>
</evidence>
<feature type="domain" description="Peptidase metallopeptidase" evidence="12">
    <location>
        <begin position="93"/>
        <end position="255"/>
    </location>
</feature>
<evidence type="ECO:0000256" key="5">
    <source>
        <dbReference type="ARBA" id="ARBA00022801"/>
    </source>
</evidence>
<feature type="binding site" evidence="9">
    <location>
        <position position="189"/>
    </location>
    <ligand>
        <name>Ca(2+)</name>
        <dbReference type="ChEBI" id="CHEBI:29108"/>
        <label>3</label>
    </ligand>
</feature>
<gene>
    <name evidence="13" type="ORF">PMEA_00016471</name>
</gene>
<feature type="binding site" evidence="9">
    <location>
        <position position="169"/>
    </location>
    <ligand>
        <name>Ca(2+)</name>
        <dbReference type="ChEBI" id="CHEBI:29108"/>
        <label>3</label>
    </ligand>
</feature>
<organism evidence="13 14">
    <name type="scientific">Pocillopora meandrina</name>
    <dbReference type="NCBI Taxonomy" id="46732"/>
    <lineage>
        <taxon>Eukaryota</taxon>
        <taxon>Metazoa</taxon>
        <taxon>Cnidaria</taxon>
        <taxon>Anthozoa</taxon>
        <taxon>Hexacorallia</taxon>
        <taxon>Scleractinia</taxon>
        <taxon>Astrocoeniina</taxon>
        <taxon>Pocilloporidae</taxon>
        <taxon>Pocillopora</taxon>
    </lineage>
</organism>
<comment type="cofactor">
    <cofactor evidence="9">
        <name>Ca(2+)</name>
        <dbReference type="ChEBI" id="CHEBI:29108"/>
    </cofactor>
    <text evidence="9">Can bind about 5 Ca(2+) ions per subunit.</text>
</comment>
<dbReference type="GO" id="GO:0031012">
    <property type="term" value="C:extracellular matrix"/>
    <property type="evidence" value="ECO:0007669"/>
    <property type="project" value="InterPro"/>
</dbReference>
<dbReference type="Pfam" id="PF01471">
    <property type="entry name" value="PG_binding_1"/>
    <property type="match status" value="1"/>
</dbReference>
<evidence type="ECO:0000256" key="2">
    <source>
        <dbReference type="ARBA" id="ARBA00022670"/>
    </source>
</evidence>
<evidence type="ECO:0000313" key="14">
    <source>
        <dbReference type="Proteomes" id="UP001159428"/>
    </source>
</evidence>
<feature type="binding site" evidence="9">
    <location>
        <position position="155"/>
    </location>
    <ligand>
        <name>Zn(2+)</name>
        <dbReference type="ChEBI" id="CHEBI:29105"/>
        <label>1</label>
    </ligand>
</feature>
<keyword evidence="9" id="KW-0106">Calcium</keyword>
<feature type="short sequence motif" description="Cysteine switch" evidence="10">
    <location>
        <begin position="74"/>
        <end position="82"/>
    </location>
</feature>
<keyword evidence="7" id="KW-0482">Metalloprotease</keyword>
<feature type="binding site" evidence="9">
    <location>
        <position position="111"/>
    </location>
    <ligand>
        <name>Ca(2+)</name>
        <dbReference type="ChEBI" id="CHEBI:29108"/>
        <label>1</label>
    </ligand>
</feature>
<dbReference type="GO" id="GO:0008270">
    <property type="term" value="F:zinc ion binding"/>
    <property type="evidence" value="ECO:0007669"/>
    <property type="project" value="InterPro"/>
</dbReference>
<evidence type="ECO:0000256" key="11">
    <source>
        <dbReference type="SAM" id="SignalP"/>
    </source>
</evidence>
<evidence type="ECO:0000313" key="13">
    <source>
        <dbReference type="EMBL" id="CAH3035769.1"/>
    </source>
</evidence>
<proteinExistence type="inferred from homology"/>
<dbReference type="GO" id="GO:0006508">
    <property type="term" value="P:proteolysis"/>
    <property type="evidence" value="ECO:0007669"/>
    <property type="project" value="UniProtKB-KW"/>
</dbReference>
<evidence type="ECO:0000256" key="10">
    <source>
        <dbReference type="PIRSR" id="PIRSR621190-5"/>
    </source>
</evidence>
<evidence type="ECO:0000256" key="8">
    <source>
        <dbReference type="PIRSR" id="PIRSR621190-1"/>
    </source>
</evidence>